<evidence type="ECO:0008006" key="3">
    <source>
        <dbReference type="Google" id="ProtNLM"/>
    </source>
</evidence>
<name>R7ZBB1_LYSSH</name>
<dbReference type="Proteomes" id="UP000013911">
    <property type="component" value="Unassembled WGS sequence"/>
</dbReference>
<dbReference type="PATRIC" id="fig|1285586.5.peg.3739"/>
<accession>R7ZBB1</accession>
<evidence type="ECO:0000313" key="1">
    <source>
        <dbReference type="EMBL" id="EON71286.1"/>
    </source>
</evidence>
<dbReference type="InterPro" id="IPR025368">
    <property type="entry name" value="DUF4272"/>
</dbReference>
<comment type="caution">
    <text evidence="1">The sequence shown here is derived from an EMBL/GenBank/DDBJ whole genome shotgun (WGS) entry which is preliminary data.</text>
</comment>
<organism evidence="1 2">
    <name type="scientific">Lysinibacillus sphaericus OT4b.31</name>
    <dbReference type="NCBI Taxonomy" id="1285586"/>
    <lineage>
        <taxon>Bacteria</taxon>
        <taxon>Bacillati</taxon>
        <taxon>Bacillota</taxon>
        <taxon>Bacilli</taxon>
        <taxon>Bacillales</taxon>
        <taxon>Bacillaceae</taxon>
        <taxon>Lysinibacillus</taxon>
    </lineage>
</organism>
<protein>
    <recommendedName>
        <fullName evidence="3">DUF4272 domain-containing protein</fullName>
    </recommendedName>
</protein>
<dbReference type="Pfam" id="PF14094">
    <property type="entry name" value="DUF4272"/>
    <property type="match status" value="1"/>
</dbReference>
<evidence type="ECO:0000313" key="2">
    <source>
        <dbReference type="Proteomes" id="UP000013911"/>
    </source>
</evidence>
<dbReference type="EMBL" id="AQPX01000024">
    <property type="protein sequence ID" value="EON71286.1"/>
    <property type="molecule type" value="Genomic_DNA"/>
</dbReference>
<dbReference type="OrthoDB" id="4399984at2"/>
<dbReference type="eggNOG" id="ENOG502ZC6N">
    <property type="taxonomic scope" value="Bacteria"/>
</dbReference>
<proteinExistence type="predicted"/>
<sequence>MRHFTIFASKNDIDDIEFNISTVFAKGFEMKREDNVYFIKTKSLFKKTIFTIRVISEDTDPSYFDKNIPGMMGYYNDIPFEDENLKGLVLTQISVLNTVVAIEMDKDMNEEQMQRFTRLLSKMGGIGFLPDGTLLDQEGIVIVYPNGESGSANFRPHGCTKKVMGHEVPSDEGELRKNKTEAYLNENGISFNHSLPQLAPIEQCQFKTHEDIARRAVALLIVIQYACDVAQGDNIQESKDFFVNMLQRYDVREFLTDNESNFLQAEEPSRQEAVNISWQYEAYWVLVWALGLVDTLEFPDDVCDCAYAIKVVSNHETFEQFYLNTTMRSTEEILDEADKIYRLHWACVDSRIKGQECPAGMNESIVTERRRGLFWMVGHRNEGWDNISMDT</sequence>
<dbReference type="RefSeq" id="WP_010860504.1">
    <property type="nucleotide sequence ID" value="NZ_KB933398.1"/>
</dbReference>
<reference evidence="1 2" key="1">
    <citation type="submission" date="2013-04" db="EMBL/GenBank/DDBJ databases">
        <title>Draft genome of the heavy metal tolerant bacterium Lysinibacillus sphaericus strain OT4b.31.</title>
        <authorList>
            <person name="Pena-Montenegro T.D."/>
            <person name="Dussan J."/>
        </authorList>
    </citation>
    <scope>NUCLEOTIDE SEQUENCE [LARGE SCALE GENOMIC DNA]</scope>
    <source>
        <strain evidence="1 2">OT4b.31</strain>
    </source>
</reference>
<dbReference type="HOGENOM" id="CLU_058037_0_0_9"/>
<gene>
    <name evidence="1" type="ORF">H131_17901</name>
</gene>
<dbReference type="AlphaFoldDB" id="R7ZBB1"/>